<dbReference type="GO" id="GO:0003682">
    <property type="term" value="F:chromatin binding"/>
    <property type="evidence" value="ECO:0007669"/>
    <property type="project" value="TreeGrafter"/>
</dbReference>
<gene>
    <name evidence="3" type="primary">ETG1</name>
    <name evidence="3" type="ORF">A0H81_04585</name>
</gene>
<reference evidence="3 4" key="1">
    <citation type="submission" date="2016-03" db="EMBL/GenBank/DDBJ databases">
        <title>Whole genome sequencing of Grifola frondosa 9006-11.</title>
        <authorList>
            <person name="Min B."/>
            <person name="Park H."/>
            <person name="Kim J.-G."/>
            <person name="Cho H."/>
            <person name="Oh Y.-L."/>
            <person name="Kong W.-S."/>
            <person name="Choi I.-G."/>
        </authorList>
    </citation>
    <scope>NUCLEOTIDE SEQUENCE [LARGE SCALE GENOMIC DNA]</scope>
    <source>
        <strain evidence="3 4">9006-11</strain>
    </source>
</reference>
<dbReference type="OrthoDB" id="329666at2759"/>
<dbReference type="Proteomes" id="UP000092993">
    <property type="component" value="Unassembled WGS sequence"/>
</dbReference>
<comment type="caution">
    <text evidence="3">The sequence shown here is derived from an EMBL/GenBank/DDBJ whole genome shotgun (WGS) entry which is preliminary data.</text>
</comment>
<keyword evidence="2" id="KW-0539">Nucleus</keyword>
<dbReference type="Pfam" id="PF09739">
    <property type="entry name" value="MCM_bind"/>
    <property type="match status" value="2"/>
</dbReference>
<organism evidence="3 4">
    <name type="scientific">Grifola frondosa</name>
    <name type="common">Maitake</name>
    <name type="synonym">Polyporus frondosus</name>
    <dbReference type="NCBI Taxonomy" id="5627"/>
    <lineage>
        <taxon>Eukaryota</taxon>
        <taxon>Fungi</taxon>
        <taxon>Dikarya</taxon>
        <taxon>Basidiomycota</taxon>
        <taxon>Agaricomycotina</taxon>
        <taxon>Agaricomycetes</taxon>
        <taxon>Polyporales</taxon>
        <taxon>Grifolaceae</taxon>
        <taxon>Grifola</taxon>
    </lineage>
</organism>
<dbReference type="OMA" id="EEHTEMI"/>
<sequence>MVSARRLDTLRDPTAAVQELYQSSSTFDNFPRLVADHFSNVYQAHNAFQEIPTLDTQNPPHTFPDGSLVRFRAMVQDTSLSSEMYLSKSKSGNCGGWGIHDTSEGEEDDRVGVDYADLRECTVLWAVNVPGESSWYAHALDGPDTQQERPPRPTSVVAPIPQFPHKYPNPIAENIGVQVKIYDIERSEALKATDVVTFVGILCSEPCSLNEGAAIDVPTLHVLFTRQDPYNLVRHPENLESDKKQEDARRENLARLREDLITWIANEALGGDRNVAEWVLLLCIARVQSRNPPLLPPSLTISHFPPPPTPSTSESISQPSPTLSFILGLLLPLSDTLPLSLASLNEGAFSPESKNEDLHAGVLQLPQGTVLLVTEGSVREGKLVERGLMNLHALQEVMSTQTLAYVFPFSQFSFPTDISCIVLSEGTKSAFFKTDLIVPLKSALSPSATVEPYKPAESVVLPPAEKLTAFRDLLLRARSGKVQVSGPISEYIQSDFVRDRQQDKAVTSDDLIRRMTIAKLYALSLHETSLTVETWERAKAFDERRRAALRS</sequence>
<proteinExistence type="predicted"/>
<dbReference type="AlphaFoldDB" id="A0A1C7MGA6"/>
<dbReference type="PANTHER" id="PTHR13489:SF0">
    <property type="entry name" value="MINI-CHROMOSOME MAINTENANCE COMPLEX-BINDING PROTEIN"/>
    <property type="match status" value="1"/>
</dbReference>
<accession>A0A1C7MGA6</accession>
<dbReference type="InterPro" id="IPR019140">
    <property type="entry name" value="MCM_complex-bd"/>
</dbReference>
<protein>
    <submittedName>
        <fullName evidence="3">Mini-chromosome maintenance complex-binding protein</fullName>
    </submittedName>
</protein>
<dbReference type="PANTHER" id="PTHR13489">
    <property type="entry name" value="MINI-CHROMOSOME MAINTENANCE COMPLEX-BINDING PROTEIN"/>
    <property type="match status" value="1"/>
</dbReference>
<comment type="subcellular location">
    <subcellularLocation>
        <location evidence="1">Nucleus</location>
    </subcellularLocation>
</comment>
<name>A0A1C7MGA6_GRIFR</name>
<dbReference type="GO" id="GO:0005634">
    <property type="term" value="C:nucleus"/>
    <property type="evidence" value="ECO:0007669"/>
    <property type="project" value="UniProtKB-SubCell"/>
</dbReference>
<evidence type="ECO:0000256" key="2">
    <source>
        <dbReference type="ARBA" id="ARBA00023242"/>
    </source>
</evidence>
<dbReference type="EMBL" id="LUGG01000004">
    <property type="protein sequence ID" value="OBZ75868.1"/>
    <property type="molecule type" value="Genomic_DNA"/>
</dbReference>
<evidence type="ECO:0000313" key="3">
    <source>
        <dbReference type="EMBL" id="OBZ75868.1"/>
    </source>
</evidence>
<evidence type="ECO:0000256" key="1">
    <source>
        <dbReference type="ARBA" id="ARBA00004123"/>
    </source>
</evidence>
<evidence type="ECO:0000313" key="4">
    <source>
        <dbReference type="Proteomes" id="UP000092993"/>
    </source>
</evidence>
<keyword evidence="4" id="KW-1185">Reference proteome</keyword>
<dbReference type="GO" id="GO:0006261">
    <property type="term" value="P:DNA-templated DNA replication"/>
    <property type="evidence" value="ECO:0007669"/>
    <property type="project" value="TreeGrafter"/>
</dbReference>
<dbReference type="STRING" id="5627.A0A1C7MGA6"/>